<accession>A0A3A1YU10</accession>
<reference evidence="3 4" key="1">
    <citation type="submission" date="2017-08" db="EMBL/GenBank/DDBJ databases">
        <title>Pusillimonas indicus sp. nov., a member of the family Alcaligenaceae isolated from surface seawater.</title>
        <authorList>
            <person name="Li J."/>
        </authorList>
    </citation>
    <scope>NUCLEOTIDE SEQUENCE [LARGE SCALE GENOMIC DNA]</scope>
    <source>
        <strain evidence="3 4">L52-1-41</strain>
    </source>
</reference>
<dbReference type="InterPro" id="IPR000835">
    <property type="entry name" value="HTH_MarR-typ"/>
</dbReference>
<dbReference type="Pfam" id="PF01047">
    <property type="entry name" value="MarR"/>
    <property type="match status" value="1"/>
</dbReference>
<sequence length="175" mass="19319">MSHASSDPHLAELYAQPGHLLRRAHQISASIFHDELGEMVTPVQYAILRTLKAFPGIDQVSLAGLVAMDTSTAASVAGRLAEKKLLTRDLDPNNRRQRKLFLTEQGEALLQQTVGGIDRLHNRLFDGFSQQEEAQFMALLQKLVHINNMQSRAPFVPAKTAPSRGEVEKGVEKLG</sequence>
<comment type="caution">
    <text evidence="3">The sequence shown here is derived from an EMBL/GenBank/DDBJ whole genome shotgun (WGS) entry which is preliminary data.</text>
</comment>
<dbReference type="PANTHER" id="PTHR33164">
    <property type="entry name" value="TRANSCRIPTIONAL REGULATOR, MARR FAMILY"/>
    <property type="match status" value="1"/>
</dbReference>
<dbReference type="SUPFAM" id="SSF46785">
    <property type="entry name" value="Winged helix' DNA-binding domain"/>
    <property type="match status" value="1"/>
</dbReference>
<dbReference type="InterPro" id="IPR039422">
    <property type="entry name" value="MarR/SlyA-like"/>
</dbReference>
<evidence type="ECO:0000313" key="3">
    <source>
        <dbReference type="EMBL" id="RIY40668.1"/>
    </source>
</evidence>
<dbReference type="RefSeq" id="WP_119516252.1">
    <property type="nucleotide sequence ID" value="NZ_NQYH01000007.1"/>
</dbReference>
<dbReference type="GO" id="GO:0006950">
    <property type="term" value="P:response to stress"/>
    <property type="evidence" value="ECO:0007669"/>
    <property type="project" value="TreeGrafter"/>
</dbReference>
<dbReference type="InterPro" id="IPR036388">
    <property type="entry name" value="WH-like_DNA-bd_sf"/>
</dbReference>
<protein>
    <submittedName>
        <fullName evidence="3">MarR family transcriptional regulator</fullName>
    </submittedName>
</protein>
<feature type="region of interest" description="Disordered" evidence="1">
    <location>
        <begin position="156"/>
        <end position="175"/>
    </location>
</feature>
<dbReference type="GO" id="GO:0003700">
    <property type="term" value="F:DNA-binding transcription factor activity"/>
    <property type="evidence" value="ECO:0007669"/>
    <property type="project" value="InterPro"/>
</dbReference>
<dbReference type="EMBL" id="NQYH01000007">
    <property type="protein sequence ID" value="RIY40668.1"/>
    <property type="molecule type" value="Genomic_DNA"/>
</dbReference>
<dbReference type="Proteomes" id="UP000266206">
    <property type="component" value="Unassembled WGS sequence"/>
</dbReference>
<dbReference type="AlphaFoldDB" id="A0A3A1YU10"/>
<dbReference type="PANTHER" id="PTHR33164:SF95">
    <property type="entry name" value="TRANSCRIPTIONAL REGULATOR"/>
    <property type="match status" value="1"/>
</dbReference>
<dbReference type="PROSITE" id="PS50995">
    <property type="entry name" value="HTH_MARR_2"/>
    <property type="match status" value="1"/>
</dbReference>
<name>A0A3A1YU10_9BURK</name>
<evidence type="ECO:0000259" key="2">
    <source>
        <dbReference type="PROSITE" id="PS50995"/>
    </source>
</evidence>
<dbReference type="InterPro" id="IPR036390">
    <property type="entry name" value="WH_DNA-bd_sf"/>
</dbReference>
<proteinExistence type="predicted"/>
<organism evidence="3 4">
    <name type="scientific">Neopusillimonas maritima</name>
    <dbReference type="NCBI Taxonomy" id="2026239"/>
    <lineage>
        <taxon>Bacteria</taxon>
        <taxon>Pseudomonadati</taxon>
        <taxon>Pseudomonadota</taxon>
        <taxon>Betaproteobacteria</taxon>
        <taxon>Burkholderiales</taxon>
        <taxon>Alcaligenaceae</taxon>
        <taxon>Neopusillimonas</taxon>
    </lineage>
</organism>
<dbReference type="PRINTS" id="PR00598">
    <property type="entry name" value="HTHMARR"/>
</dbReference>
<evidence type="ECO:0000313" key="4">
    <source>
        <dbReference type="Proteomes" id="UP000266206"/>
    </source>
</evidence>
<dbReference type="SMART" id="SM00347">
    <property type="entry name" value="HTH_MARR"/>
    <property type="match status" value="1"/>
</dbReference>
<dbReference type="OrthoDB" id="4549026at2"/>
<feature type="compositionally biased region" description="Basic and acidic residues" evidence="1">
    <location>
        <begin position="165"/>
        <end position="175"/>
    </location>
</feature>
<evidence type="ECO:0000256" key="1">
    <source>
        <dbReference type="SAM" id="MobiDB-lite"/>
    </source>
</evidence>
<dbReference type="Gene3D" id="1.10.10.10">
    <property type="entry name" value="Winged helix-like DNA-binding domain superfamily/Winged helix DNA-binding domain"/>
    <property type="match status" value="1"/>
</dbReference>
<gene>
    <name evidence="3" type="ORF">CJP73_09395</name>
</gene>
<feature type="domain" description="HTH marR-type" evidence="2">
    <location>
        <begin position="17"/>
        <end position="145"/>
    </location>
</feature>